<organism evidence="1 2">
    <name type="scientific">Portunus trituberculatus</name>
    <name type="common">Swimming crab</name>
    <name type="synonym">Neptunus trituberculatus</name>
    <dbReference type="NCBI Taxonomy" id="210409"/>
    <lineage>
        <taxon>Eukaryota</taxon>
        <taxon>Metazoa</taxon>
        <taxon>Ecdysozoa</taxon>
        <taxon>Arthropoda</taxon>
        <taxon>Crustacea</taxon>
        <taxon>Multicrustacea</taxon>
        <taxon>Malacostraca</taxon>
        <taxon>Eumalacostraca</taxon>
        <taxon>Eucarida</taxon>
        <taxon>Decapoda</taxon>
        <taxon>Pleocyemata</taxon>
        <taxon>Brachyura</taxon>
        <taxon>Eubrachyura</taxon>
        <taxon>Portunoidea</taxon>
        <taxon>Portunidae</taxon>
        <taxon>Portuninae</taxon>
        <taxon>Portunus</taxon>
    </lineage>
</organism>
<sequence>MCPCGEGRRQSTEPEALCTYRTCCCVVAASRHALTGFFGDTSFGITSGCCGASSLNQGCVSHRGSSLESSWLLRVNQKNPRSKFHATEEIVSFQPDSLQQALFMFVFVVADVALRNL</sequence>
<keyword evidence="2" id="KW-1185">Reference proteome</keyword>
<dbReference type="Proteomes" id="UP000324222">
    <property type="component" value="Unassembled WGS sequence"/>
</dbReference>
<protein>
    <submittedName>
        <fullName evidence="1">Uncharacterized protein</fullName>
    </submittedName>
</protein>
<proteinExistence type="predicted"/>
<dbReference type="AlphaFoldDB" id="A0A5B7K7F5"/>
<name>A0A5B7K7F5_PORTR</name>
<gene>
    <name evidence="1" type="ORF">E2C01_096665</name>
</gene>
<evidence type="ECO:0000313" key="1">
    <source>
        <dbReference type="EMBL" id="MPD01148.1"/>
    </source>
</evidence>
<dbReference type="EMBL" id="VSRR010125959">
    <property type="protein sequence ID" value="MPD01148.1"/>
    <property type="molecule type" value="Genomic_DNA"/>
</dbReference>
<reference evidence="1 2" key="1">
    <citation type="submission" date="2019-05" db="EMBL/GenBank/DDBJ databases">
        <title>Another draft genome of Portunus trituberculatus and its Hox gene families provides insights of decapod evolution.</title>
        <authorList>
            <person name="Jeong J.-H."/>
            <person name="Song I."/>
            <person name="Kim S."/>
            <person name="Choi T."/>
            <person name="Kim D."/>
            <person name="Ryu S."/>
            <person name="Kim W."/>
        </authorList>
    </citation>
    <scope>NUCLEOTIDE SEQUENCE [LARGE SCALE GENOMIC DNA]</scope>
    <source>
        <tissue evidence="1">Muscle</tissue>
    </source>
</reference>
<comment type="caution">
    <text evidence="1">The sequence shown here is derived from an EMBL/GenBank/DDBJ whole genome shotgun (WGS) entry which is preliminary data.</text>
</comment>
<evidence type="ECO:0000313" key="2">
    <source>
        <dbReference type="Proteomes" id="UP000324222"/>
    </source>
</evidence>
<accession>A0A5B7K7F5</accession>